<feature type="region of interest" description="Disordered" evidence="1">
    <location>
        <begin position="535"/>
        <end position="554"/>
    </location>
</feature>
<feature type="compositionally biased region" description="Polar residues" evidence="1">
    <location>
        <begin position="243"/>
        <end position="254"/>
    </location>
</feature>
<evidence type="ECO:0000313" key="3">
    <source>
        <dbReference type="Proteomes" id="UP000006352"/>
    </source>
</evidence>
<feature type="compositionally biased region" description="Basic and acidic residues" evidence="1">
    <location>
        <begin position="48"/>
        <end position="61"/>
    </location>
</feature>
<keyword evidence="3" id="KW-1185">Reference proteome</keyword>
<name>J4HZ00_9APHY</name>
<dbReference type="EMBL" id="HE797145">
    <property type="protein sequence ID" value="CCM04202.1"/>
    <property type="molecule type" value="Genomic_DNA"/>
</dbReference>
<feature type="compositionally biased region" description="Low complexity" evidence="1">
    <location>
        <begin position="762"/>
        <end position="775"/>
    </location>
</feature>
<feature type="compositionally biased region" description="Basic and acidic residues" evidence="1">
    <location>
        <begin position="304"/>
        <end position="314"/>
    </location>
</feature>
<sequence>MGRDKAHKPEGGRSFLSRKSVRKAAEPAIDAPPSENPSLTPTESRTSSAKDRDAPGDEHSQLRNFFTLPATSLIPDPLAELPPWFHTDTDGWAAANSPGSLRSRYPMHNSAGPRWYRNYHLLPPQENSPPSQFSPSFPPMPSAAERSQESTRVPTMSRTPSGSPSPTPNSSQLKITDPGGRVRTRKISQTDNVDMLDVTDPTGTNWHHESPYDVGLRNDAENPTEPRARRMSLNAGGGRHKTVTPSPLSQSTSALHLHTTEPASSNLSRRFSKRRKPFVGLFGSQSQDNVHLHPKSPSAPSEPVRAHRLDDSTQRKMFRRRSTVDPPVAFASVTSLHPGSAQKDKHSSFMGRLAKRFSVLRKPDLAKHSSNILVSPTSGGDFSEDLGPSSASVKSPNSAARSLMNGAKSPDSSKRIPPPSVDDESLAHTVNDTTAGLERASTATSVEDSSALGKLTITNPDGPGSADRSPAEVQSPLPNVNAVTEPVKLESQLLSAEDAQPTPELSASMSPVMSGAPVLPPVDTSVEGQTSLFDSNVSLSSPRRPFNHSLPPTPATERPLSLFTEQPTILSSPQTHNLDMGSYAASASGLTAYAPSAVSGTADDPTLARASILVNPPTPHVAPMVMFPTKATTTPVVSHESHKHREGSPSKAKEGAHVKSPSTTRRRETETFKLVRSSSGNAPSNGDVIVGMGEQWEVVESPSELFPKKSKKTVRSNSKEDGNPTAVPDSRRQEPSGGSEERDHRQHRRQRSANERAAVEQTSSTSRSTRTPSVDTVRRAYGHDGQSRTSQRREHEPEASHSSKTTPYRRHDRQTSASGRPTSYLQSSADMNTLKAKEAWEMERLWKARSMTYGPDGVAVFPTPPTIRDGSRPSTFMSGDVRAAGTIPSVTDLHRATTLPAPAHGSSHTYFMVQAPVQGHAPVPPPPIIYSSVPYAQQSNNSAAPRQRQVSRSLSDRVPFPVPDTHVDPPSASRTYLANPLPDPPRLTTFQGSSLPHSLATAGSGSSQYRPQYAAVPSRY</sequence>
<feature type="compositionally biased region" description="Low complexity" evidence="1">
    <location>
        <begin position="154"/>
        <end position="171"/>
    </location>
</feature>
<feature type="compositionally biased region" description="Low complexity" evidence="1">
    <location>
        <begin position="123"/>
        <end position="135"/>
    </location>
</feature>
<dbReference type="InParanoid" id="J4HZ00"/>
<feature type="compositionally biased region" description="Basic and acidic residues" evidence="1">
    <location>
        <begin position="646"/>
        <end position="657"/>
    </location>
</feature>
<dbReference type="AlphaFoldDB" id="J4HZ00"/>
<dbReference type="HOGENOM" id="CLU_003816_0_0_1"/>
<feature type="region of interest" description="Disordered" evidence="1">
    <location>
        <begin position="701"/>
        <end position="830"/>
    </location>
</feature>
<dbReference type="STRING" id="599839.J4HZ00"/>
<protein>
    <submittedName>
        <fullName evidence="2">Uncharacterized protein</fullName>
    </submittedName>
</protein>
<feature type="region of interest" description="Disordered" evidence="1">
    <location>
        <begin position="86"/>
        <end position="271"/>
    </location>
</feature>
<evidence type="ECO:0000256" key="1">
    <source>
        <dbReference type="SAM" id="MobiDB-lite"/>
    </source>
</evidence>
<organism evidence="2 3">
    <name type="scientific">Fibroporia radiculosa</name>
    <dbReference type="NCBI Taxonomy" id="599839"/>
    <lineage>
        <taxon>Eukaryota</taxon>
        <taxon>Fungi</taxon>
        <taxon>Dikarya</taxon>
        <taxon>Basidiomycota</taxon>
        <taxon>Agaricomycotina</taxon>
        <taxon>Agaricomycetes</taxon>
        <taxon>Polyporales</taxon>
        <taxon>Fibroporiaceae</taxon>
        <taxon>Fibroporia</taxon>
    </lineage>
</organism>
<feature type="compositionally biased region" description="Polar residues" evidence="1">
    <location>
        <begin position="815"/>
        <end position="830"/>
    </location>
</feature>
<dbReference type="OrthoDB" id="3231532at2759"/>
<feature type="region of interest" description="Disordered" evidence="1">
    <location>
        <begin position="1"/>
        <end position="64"/>
    </location>
</feature>
<reference evidence="2 3" key="1">
    <citation type="journal article" date="2012" name="Appl. Environ. Microbiol.">
        <title>Short-read sequencing for genomic analysis of the brown rot fungus Fibroporia radiculosa.</title>
        <authorList>
            <person name="Tang J.D."/>
            <person name="Perkins A.D."/>
            <person name="Sonstegard T.S."/>
            <person name="Schroeder S.G."/>
            <person name="Burgess S.C."/>
            <person name="Diehl S.V."/>
        </authorList>
    </citation>
    <scope>NUCLEOTIDE SEQUENCE [LARGE SCALE GENOMIC DNA]</scope>
    <source>
        <strain evidence="2 3">TFFH 294</strain>
    </source>
</reference>
<feature type="compositionally biased region" description="Basic and acidic residues" evidence="1">
    <location>
        <begin position="1"/>
        <end position="11"/>
    </location>
</feature>
<feature type="compositionally biased region" description="Polar residues" evidence="1">
    <location>
        <begin position="370"/>
        <end position="380"/>
    </location>
</feature>
<dbReference type="RefSeq" id="XP_012183485.1">
    <property type="nucleotide sequence ID" value="XM_012328095.1"/>
</dbReference>
<evidence type="ECO:0000313" key="2">
    <source>
        <dbReference type="EMBL" id="CCM04202.1"/>
    </source>
</evidence>
<feature type="region of interest" description="Disordered" evidence="1">
    <location>
        <begin position="370"/>
        <end position="479"/>
    </location>
</feature>
<feature type="region of interest" description="Disordered" evidence="1">
    <location>
        <begin position="632"/>
        <end position="688"/>
    </location>
</feature>
<feature type="compositionally biased region" description="Basic and acidic residues" evidence="1">
    <location>
        <begin position="729"/>
        <end position="744"/>
    </location>
</feature>
<feature type="compositionally biased region" description="Basic and acidic residues" evidence="1">
    <location>
        <begin position="206"/>
        <end position="228"/>
    </location>
</feature>
<feature type="compositionally biased region" description="Polar residues" evidence="1">
    <location>
        <begin position="988"/>
        <end position="1010"/>
    </location>
</feature>
<accession>J4HZ00</accession>
<dbReference type="GeneID" id="24099113"/>
<feature type="region of interest" description="Disordered" evidence="1">
    <location>
        <begin position="938"/>
        <end position="1020"/>
    </location>
</feature>
<feature type="compositionally biased region" description="Polar residues" evidence="1">
    <location>
        <begin position="938"/>
        <end position="953"/>
    </location>
</feature>
<feature type="compositionally biased region" description="Polar residues" evidence="1">
    <location>
        <begin position="36"/>
        <end position="47"/>
    </location>
</feature>
<proteinExistence type="predicted"/>
<dbReference type="Proteomes" id="UP000006352">
    <property type="component" value="Unassembled WGS sequence"/>
</dbReference>
<feature type="compositionally biased region" description="Basic and acidic residues" evidence="1">
    <location>
        <begin position="776"/>
        <end position="801"/>
    </location>
</feature>
<feature type="region of interest" description="Disordered" evidence="1">
    <location>
        <begin position="283"/>
        <end position="324"/>
    </location>
</feature>
<feature type="compositionally biased region" description="Polar residues" evidence="1">
    <location>
        <begin position="389"/>
        <end position="400"/>
    </location>
</feature>
<gene>
    <name evidence="2" type="ORF">FIBRA_06368</name>
</gene>